<evidence type="ECO:0000313" key="11">
    <source>
        <dbReference type="Proteomes" id="UP000292373"/>
    </source>
</evidence>
<evidence type="ECO:0000256" key="2">
    <source>
        <dbReference type="ARBA" id="ARBA00022679"/>
    </source>
</evidence>
<keyword evidence="5 8" id="KW-0067">ATP-binding</keyword>
<protein>
    <recommendedName>
        <fullName evidence="8">Cytidylate kinase</fullName>
        <shortName evidence="8">CK</shortName>
        <ecNumber evidence="8">2.7.4.25</ecNumber>
    </recommendedName>
    <alternativeName>
        <fullName evidence="8">Cytidine monophosphate kinase</fullName>
        <shortName evidence="8">CMP kinase</shortName>
    </alternativeName>
</protein>
<dbReference type="GO" id="GO:0005737">
    <property type="term" value="C:cytoplasm"/>
    <property type="evidence" value="ECO:0007669"/>
    <property type="project" value="UniProtKB-SubCell"/>
</dbReference>
<keyword evidence="8" id="KW-0963">Cytoplasm</keyword>
<evidence type="ECO:0000259" key="9">
    <source>
        <dbReference type="Pfam" id="PF02224"/>
    </source>
</evidence>
<reference evidence="10 11" key="1">
    <citation type="submission" date="2019-01" db="EMBL/GenBank/DDBJ databases">
        <title>Lactibacter flavus gen. nov., sp. nov., a novel bacterium of the family Propionibacteriaceae isolated from raw milk and dairy products.</title>
        <authorList>
            <person name="Huptas C."/>
            <person name="Wenning M."/>
            <person name="Breitenwieser F."/>
            <person name="Doll E."/>
            <person name="Von Neubeck M."/>
            <person name="Busse H.-J."/>
            <person name="Scherer S."/>
        </authorList>
    </citation>
    <scope>NUCLEOTIDE SEQUENCE [LARGE SCALE GENOMIC DNA]</scope>
    <source>
        <strain evidence="10 11">KCTC 33808</strain>
    </source>
</reference>
<dbReference type="RefSeq" id="WP_131167767.1">
    <property type="nucleotide sequence ID" value="NZ_SDMQ01000005.1"/>
</dbReference>
<comment type="subcellular location">
    <subcellularLocation>
        <location evidence="8">Cytoplasm</location>
    </subcellularLocation>
</comment>
<evidence type="ECO:0000256" key="5">
    <source>
        <dbReference type="ARBA" id="ARBA00022840"/>
    </source>
</evidence>
<dbReference type="SUPFAM" id="SSF52540">
    <property type="entry name" value="P-loop containing nucleoside triphosphate hydrolases"/>
    <property type="match status" value="1"/>
</dbReference>
<dbReference type="HAMAP" id="MF_00238">
    <property type="entry name" value="Cytidyl_kinase_type1"/>
    <property type="match status" value="1"/>
</dbReference>
<keyword evidence="3 8" id="KW-0547">Nucleotide-binding</keyword>
<dbReference type="GO" id="GO:0036430">
    <property type="term" value="F:CMP kinase activity"/>
    <property type="evidence" value="ECO:0007669"/>
    <property type="project" value="RHEA"/>
</dbReference>
<evidence type="ECO:0000256" key="1">
    <source>
        <dbReference type="ARBA" id="ARBA00009427"/>
    </source>
</evidence>
<comment type="caution">
    <text evidence="10">The sequence shown here is derived from an EMBL/GenBank/DDBJ whole genome shotgun (WGS) entry which is preliminary data.</text>
</comment>
<dbReference type="Proteomes" id="UP000292373">
    <property type="component" value="Unassembled WGS sequence"/>
</dbReference>
<keyword evidence="11" id="KW-1185">Reference proteome</keyword>
<dbReference type="EMBL" id="SDMQ01000005">
    <property type="protein sequence ID" value="TBT85426.1"/>
    <property type="molecule type" value="Genomic_DNA"/>
</dbReference>
<dbReference type="GO" id="GO:0006220">
    <property type="term" value="P:pyrimidine nucleotide metabolic process"/>
    <property type="evidence" value="ECO:0007669"/>
    <property type="project" value="UniProtKB-UniRule"/>
</dbReference>
<dbReference type="Gene3D" id="3.40.50.300">
    <property type="entry name" value="P-loop containing nucleotide triphosphate hydrolases"/>
    <property type="match status" value="1"/>
</dbReference>
<comment type="similarity">
    <text evidence="1 8">Belongs to the cytidylate kinase family. Type 1 subfamily.</text>
</comment>
<gene>
    <name evidence="8 10" type="primary">cmk</name>
    <name evidence="10" type="ORF">ET989_06695</name>
</gene>
<feature type="domain" description="Cytidylate kinase" evidence="9">
    <location>
        <begin position="8"/>
        <end position="219"/>
    </location>
</feature>
<dbReference type="Pfam" id="PF02224">
    <property type="entry name" value="Cytidylate_kin"/>
    <property type="match status" value="1"/>
</dbReference>
<name>A0A4Q9KE77_9ACTN</name>
<dbReference type="GO" id="GO:0036431">
    <property type="term" value="F:dCMP kinase activity"/>
    <property type="evidence" value="ECO:0007669"/>
    <property type="project" value="InterPro"/>
</dbReference>
<dbReference type="AlphaFoldDB" id="A0A4Q9KE77"/>
<dbReference type="EC" id="2.7.4.25" evidence="8"/>
<comment type="catalytic activity">
    <reaction evidence="7 8">
        <text>CMP + ATP = CDP + ADP</text>
        <dbReference type="Rhea" id="RHEA:11600"/>
        <dbReference type="ChEBI" id="CHEBI:30616"/>
        <dbReference type="ChEBI" id="CHEBI:58069"/>
        <dbReference type="ChEBI" id="CHEBI:60377"/>
        <dbReference type="ChEBI" id="CHEBI:456216"/>
        <dbReference type="EC" id="2.7.4.25"/>
    </reaction>
</comment>
<evidence type="ECO:0000313" key="10">
    <source>
        <dbReference type="EMBL" id="TBT85426.1"/>
    </source>
</evidence>
<dbReference type="InterPro" id="IPR003136">
    <property type="entry name" value="Cytidylate_kin"/>
</dbReference>
<dbReference type="GO" id="GO:0005524">
    <property type="term" value="F:ATP binding"/>
    <property type="evidence" value="ECO:0007669"/>
    <property type="project" value="UniProtKB-UniRule"/>
</dbReference>
<evidence type="ECO:0000256" key="3">
    <source>
        <dbReference type="ARBA" id="ARBA00022741"/>
    </source>
</evidence>
<organism evidence="10 11">
    <name type="scientific">Propioniciclava sinopodophylli</name>
    <dbReference type="NCBI Taxonomy" id="1837344"/>
    <lineage>
        <taxon>Bacteria</taxon>
        <taxon>Bacillati</taxon>
        <taxon>Actinomycetota</taxon>
        <taxon>Actinomycetes</taxon>
        <taxon>Propionibacteriales</taxon>
        <taxon>Propionibacteriaceae</taxon>
        <taxon>Propioniciclava</taxon>
    </lineage>
</organism>
<accession>A0A4Q9KE77</accession>
<dbReference type="CDD" id="cd02020">
    <property type="entry name" value="CMPK"/>
    <property type="match status" value="1"/>
</dbReference>
<dbReference type="NCBIfam" id="TIGR00017">
    <property type="entry name" value="cmk"/>
    <property type="match status" value="1"/>
</dbReference>
<dbReference type="InterPro" id="IPR011994">
    <property type="entry name" value="Cytidylate_kinase_dom"/>
</dbReference>
<evidence type="ECO:0000256" key="6">
    <source>
        <dbReference type="ARBA" id="ARBA00047615"/>
    </source>
</evidence>
<proteinExistence type="inferred from homology"/>
<evidence type="ECO:0000256" key="4">
    <source>
        <dbReference type="ARBA" id="ARBA00022777"/>
    </source>
</evidence>
<feature type="binding site" evidence="8">
    <location>
        <begin position="12"/>
        <end position="20"/>
    </location>
    <ligand>
        <name>ATP</name>
        <dbReference type="ChEBI" id="CHEBI:30616"/>
    </ligand>
</feature>
<evidence type="ECO:0000256" key="7">
    <source>
        <dbReference type="ARBA" id="ARBA00048478"/>
    </source>
</evidence>
<keyword evidence="2 8" id="KW-0808">Transferase</keyword>
<evidence type="ECO:0000256" key="8">
    <source>
        <dbReference type="HAMAP-Rule" id="MF_00238"/>
    </source>
</evidence>
<dbReference type="InterPro" id="IPR027417">
    <property type="entry name" value="P-loop_NTPase"/>
</dbReference>
<dbReference type="OrthoDB" id="9807434at2"/>
<comment type="catalytic activity">
    <reaction evidence="6 8">
        <text>dCMP + ATP = dCDP + ADP</text>
        <dbReference type="Rhea" id="RHEA:25094"/>
        <dbReference type="ChEBI" id="CHEBI:30616"/>
        <dbReference type="ChEBI" id="CHEBI:57566"/>
        <dbReference type="ChEBI" id="CHEBI:58593"/>
        <dbReference type="ChEBI" id="CHEBI:456216"/>
        <dbReference type="EC" id="2.7.4.25"/>
    </reaction>
</comment>
<sequence>MPVDRLVIAIDGPSGSGKSTTARAVARRLGLSYLDTGAMYRAVAVAFLDAGVRPDDTAAVIAATSGAVIELSLDPDESWVRVNGRDVTEQIREPRTAQNVSAVSTIPECRADLVRRQRALMDADPRGCVAEGRDITTVVYPDADVRVLLTASPEARLRRRAGDMAGKLTEEQLRDQVLRRDRDDSKLVEFQTAAEGVHLLDTSDMTPAEVVDAITSLAEEAHP</sequence>
<keyword evidence="4 8" id="KW-0418">Kinase</keyword>